<dbReference type="eggNOG" id="COG2205">
    <property type="taxonomic scope" value="Bacteria"/>
</dbReference>
<gene>
    <name evidence="12" type="ordered locus">LFE_0757</name>
</gene>
<dbReference type="AlphaFoldDB" id="I0IMH3"/>
<dbReference type="Gene3D" id="1.10.287.130">
    <property type="match status" value="1"/>
</dbReference>
<dbReference type="RefSeq" id="WP_014448964.1">
    <property type="nucleotide sequence ID" value="NC_017094.1"/>
</dbReference>
<evidence type="ECO:0000259" key="11">
    <source>
        <dbReference type="PROSITE" id="PS50885"/>
    </source>
</evidence>
<dbReference type="SUPFAM" id="SSF158472">
    <property type="entry name" value="HAMP domain-like"/>
    <property type="match status" value="1"/>
</dbReference>
<dbReference type="InterPro" id="IPR036890">
    <property type="entry name" value="HATPase_C_sf"/>
</dbReference>
<dbReference type="Pfam" id="PF02518">
    <property type="entry name" value="HATPase_c"/>
    <property type="match status" value="1"/>
</dbReference>
<dbReference type="CDD" id="cd00082">
    <property type="entry name" value="HisKA"/>
    <property type="match status" value="1"/>
</dbReference>
<reference evidence="13" key="2">
    <citation type="submission" date="2012-03" db="EMBL/GenBank/DDBJ databases">
        <title>The complete genome sequence of the pioneer microbe on fresh volcanic deposit, Leptospirillum ferrooxidans strain C2-3.</title>
        <authorList>
            <person name="Fujimura R."/>
            <person name="Sato Y."/>
            <person name="Nishizawa T."/>
            <person name="Nanba K."/>
            <person name="Oshima K."/>
            <person name="Hattori M."/>
            <person name="Kamijo T."/>
            <person name="Ohta H."/>
        </authorList>
    </citation>
    <scope>NUCLEOTIDE SEQUENCE [LARGE SCALE GENOMIC DNA]</scope>
    <source>
        <strain evidence="13">C2-3</strain>
    </source>
</reference>
<reference evidence="12 13" key="1">
    <citation type="journal article" date="2012" name="J. Bacteriol.">
        <title>Complete Genome Sequence of Leptospirillum ferrooxidans Strain C2-3, Isolated from a Fresh Volcanic Ash Deposit on the Island of Miyake, Japan.</title>
        <authorList>
            <person name="Fujimura R."/>
            <person name="Sato Y."/>
            <person name="Nishizawa T."/>
            <person name="Oshima K."/>
            <person name="Kim S.-W."/>
            <person name="Hattori M."/>
            <person name="Kamijo T."/>
            <person name="Ohta H."/>
        </authorList>
    </citation>
    <scope>NUCLEOTIDE SEQUENCE [LARGE SCALE GENOMIC DNA]</scope>
    <source>
        <strain evidence="12 13">C2-3</strain>
    </source>
</reference>
<comment type="subcellular location">
    <subcellularLocation>
        <location evidence="2">Membrane</location>
    </subcellularLocation>
</comment>
<dbReference type="Gene3D" id="6.10.340.10">
    <property type="match status" value="1"/>
</dbReference>
<dbReference type="PATRIC" id="fig|1162668.3.peg.888"/>
<dbReference type="Pfam" id="PF00512">
    <property type="entry name" value="HisKA"/>
    <property type="match status" value="1"/>
</dbReference>
<dbReference type="InterPro" id="IPR003660">
    <property type="entry name" value="HAMP_dom"/>
</dbReference>
<dbReference type="eggNOG" id="COG3850">
    <property type="taxonomic scope" value="Bacteria"/>
</dbReference>
<evidence type="ECO:0000256" key="9">
    <source>
        <dbReference type="SAM" id="Phobius"/>
    </source>
</evidence>
<name>I0IMH3_LEPFC</name>
<evidence type="ECO:0000256" key="5">
    <source>
        <dbReference type="ARBA" id="ARBA00022679"/>
    </source>
</evidence>
<dbReference type="SUPFAM" id="SSF55874">
    <property type="entry name" value="ATPase domain of HSP90 chaperone/DNA topoisomerase II/histidine kinase"/>
    <property type="match status" value="1"/>
</dbReference>
<dbReference type="OrthoDB" id="9813151at2"/>
<keyword evidence="9" id="KW-0812">Transmembrane</keyword>
<evidence type="ECO:0000256" key="7">
    <source>
        <dbReference type="ARBA" id="ARBA00023012"/>
    </source>
</evidence>
<dbReference type="InterPro" id="IPR036097">
    <property type="entry name" value="HisK_dim/P_sf"/>
</dbReference>
<dbReference type="KEGG" id="lfc:LFE_0757"/>
<dbReference type="Gene3D" id="3.30.565.10">
    <property type="entry name" value="Histidine kinase-like ATPase, C-terminal domain"/>
    <property type="match status" value="1"/>
</dbReference>
<keyword evidence="9" id="KW-1133">Transmembrane helix</keyword>
<dbReference type="Proteomes" id="UP000007382">
    <property type="component" value="Chromosome"/>
</dbReference>
<dbReference type="FunFam" id="3.30.565.10:FF:000006">
    <property type="entry name" value="Sensor histidine kinase WalK"/>
    <property type="match status" value="1"/>
</dbReference>
<dbReference type="InterPro" id="IPR004358">
    <property type="entry name" value="Sig_transdc_His_kin-like_C"/>
</dbReference>
<protein>
    <recommendedName>
        <fullName evidence="3">histidine kinase</fullName>
        <ecNumber evidence="3">2.7.13.3</ecNumber>
    </recommendedName>
</protein>
<evidence type="ECO:0000256" key="6">
    <source>
        <dbReference type="ARBA" id="ARBA00022777"/>
    </source>
</evidence>
<dbReference type="CDD" id="cd00075">
    <property type="entry name" value="HATPase"/>
    <property type="match status" value="1"/>
</dbReference>
<feature type="domain" description="Histidine kinase" evidence="10">
    <location>
        <begin position="269"/>
        <end position="489"/>
    </location>
</feature>
<dbReference type="PROSITE" id="PS50885">
    <property type="entry name" value="HAMP"/>
    <property type="match status" value="1"/>
</dbReference>
<dbReference type="STRING" id="1162668.LFE_0757"/>
<keyword evidence="6 12" id="KW-0418">Kinase</keyword>
<dbReference type="EMBL" id="AP012342">
    <property type="protein sequence ID" value="BAM06472.1"/>
    <property type="molecule type" value="Genomic_DNA"/>
</dbReference>
<evidence type="ECO:0000259" key="10">
    <source>
        <dbReference type="PROSITE" id="PS50109"/>
    </source>
</evidence>
<comment type="catalytic activity">
    <reaction evidence="1">
        <text>ATP + protein L-histidine = ADP + protein N-phospho-L-histidine.</text>
        <dbReference type="EC" id="2.7.13.3"/>
    </reaction>
</comment>
<dbReference type="SUPFAM" id="SSF47384">
    <property type="entry name" value="Homodimeric domain of signal transducing histidine kinase"/>
    <property type="match status" value="1"/>
</dbReference>
<proteinExistence type="predicted"/>
<dbReference type="FunFam" id="1.10.287.130:FF:000001">
    <property type="entry name" value="Two-component sensor histidine kinase"/>
    <property type="match status" value="1"/>
</dbReference>
<dbReference type="CDD" id="cd06225">
    <property type="entry name" value="HAMP"/>
    <property type="match status" value="1"/>
</dbReference>
<keyword evidence="4" id="KW-0597">Phosphoprotein</keyword>
<evidence type="ECO:0000256" key="8">
    <source>
        <dbReference type="ARBA" id="ARBA00023136"/>
    </source>
</evidence>
<dbReference type="GO" id="GO:0000155">
    <property type="term" value="F:phosphorelay sensor kinase activity"/>
    <property type="evidence" value="ECO:0007669"/>
    <property type="project" value="InterPro"/>
</dbReference>
<evidence type="ECO:0000256" key="1">
    <source>
        <dbReference type="ARBA" id="ARBA00000085"/>
    </source>
</evidence>
<dbReference type="PANTHER" id="PTHR43711">
    <property type="entry name" value="TWO-COMPONENT HISTIDINE KINASE"/>
    <property type="match status" value="1"/>
</dbReference>
<dbReference type="SMART" id="SM00304">
    <property type="entry name" value="HAMP"/>
    <property type="match status" value="1"/>
</dbReference>
<evidence type="ECO:0000313" key="13">
    <source>
        <dbReference type="Proteomes" id="UP000007382"/>
    </source>
</evidence>
<dbReference type="InterPro" id="IPR003661">
    <property type="entry name" value="HisK_dim/P_dom"/>
</dbReference>
<accession>I0IMH3</accession>
<dbReference type="InterPro" id="IPR003594">
    <property type="entry name" value="HATPase_dom"/>
</dbReference>
<evidence type="ECO:0000256" key="3">
    <source>
        <dbReference type="ARBA" id="ARBA00012438"/>
    </source>
</evidence>
<keyword evidence="5" id="KW-0808">Transferase</keyword>
<feature type="domain" description="HAMP" evidence="11">
    <location>
        <begin position="209"/>
        <end position="261"/>
    </location>
</feature>
<dbReference type="HOGENOM" id="CLU_000445_89_6_0"/>
<evidence type="ECO:0000313" key="12">
    <source>
        <dbReference type="EMBL" id="BAM06472.1"/>
    </source>
</evidence>
<dbReference type="PROSITE" id="PS50109">
    <property type="entry name" value="HIS_KIN"/>
    <property type="match status" value="1"/>
</dbReference>
<evidence type="ECO:0000256" key="2">
    <source>
        <dbReference type="ARBA" id="ARBA00004370"/>
    </source>
</evidence>
<keyword evidence="13" id="KW-1185">Reference proteome</keyword>
<dbReference type="PANTHER" id="PTHR43711:SF1">
    <property type="entry name" value="HISTIDINE KINASE 1"/>
    <property type="match status" value="1"/>
</dbReference>
<dbReference type="InterPro" id="IPR005467">
    <property type="entry name" value="His_kinase_dom"/>
</dbReference>
<dbReference type="InterPro" id="IPR050736">
    <property type="entry name" value="Sensor_HK_Regulatory"/>
</dbReference>
<evidence type="ECO:0000256" key="4">
    <source>
        <dbReference type="ARBA" id="ARBA00022553"/>
    </source>
</evidence>
<dbReference type="EC" id="2.7.13.3" evidence="3"/>
<organism evidence="12 13">
    <name type="scientific">Leptospirillum ferrooxidans (strain C2-3)</name>
    <dbReference type="NCBI Taxonomy" id="1162668"/>
    <lineage>
        <taxon>Bacteria</taxon>
        <taxon>Pseudomonadati</taxon>
        <taxon>Nitrospirota</taxon>
        <taxon>Nitrospiria</taxon>
        <taxon>Nitrospirales</taxon>
        <taxon>Nitrospiraceae</taxon>
        <taxon>Leptospirillum</taxon>
    </lineage>
</organism>
<dbReference type="Pfam" id="PF00672">
    <property type="entry name" value="HAMP"/>
    <property type="match status" value="1"/>
</dbReference>
<dbReference type="SMART" id="SM00388">
    <property type="entry name" value="HisKA"/>
    <property type="match status" value="1"/>
</dbReference>
<dbReference type="GO" id="GO:0016020">
    <property type="term" value="C:membrane"/>
    <property type="evidence" value="ECO:0007669"/>
    <property type="project" value="UniProtKB-SubCell"/>
</dbReference>
<dbReference type="PRINTS" id="PR00344">
    <property type="entry name" value="BCTRLSENSOR"/>
</dbReference>
<sequence>MIGIRPLKLRGKVAAFSLVLLGVIFLSNLYAILSLYHLHVILVSLKDTSVRGLLTVSKLQHQIGMALPDEKRFLFFSPMPPTERPSVEKDLSLGRVLLFGLAPPSPQARVLLNESLKDIASYQSVIDREWAALISGHRDQAIRISQTESSPILIHLASLLKGLRAEFSLDLENKITQTTQEQSQMTTISVELLSVGIFLVMLLLWSFSSIILSPLMILIEGTRKISGGIFHNPVTVPNQDELGDLARALNEMAGRLGEVNRLKSEFVTIASHELRTPLTSIRGFLQMLQRGQLGPLNPDQEKSLAIVREEVDHLVELVNGLLDLGRIESGQISLEIQEVVLPSLLERLSERQSLACNETGKNFETHFDPDLPVRIRTDPGKLTQVLENLLGNAFKFTPSGGTISLWVTRSVNSLEIEVRDTGIGIPIEHIPQLFDKFYQVTPFNTRVREGLGLGLAITRGIILTMGGSINVRQNEPKGTVFHVSFPFEPVIQEKEGQDE</sequence>
<dbReference type="SMART" id="SM00387">
    <property type="entry name" value="HATPase_c"/>
    <property type="match status" value="1"/>
</dbReference>
<keyword evidence="8 9" id="KW-0472">Membrane</keyword>
<keyword evidence="7" id="KW-0902">Two-component regulatory system</keyword>
<feature type="transmembrane region" description="Helical" evidence="9">
    <location>
        <begin position="192"/>
        <end position="219"/>
    </location>
</feature>